<dbReference type="Proteomes" id="UP001610446">
    <property type="component" value="Unassembled WGS sequence"/>
</dbReference>
<evidence type="ECO:0000313" key="1">
    <source>
        <dbReference type="EMBL" id="KAL2855414.1"/>
    </source>
</evidence>
<organism evidence="1 2">
    <name type="scientific">Aspergillus pseudoustus</name>
    <dbReference type="NCBI Taxonomy" id="1810923"/>
    <lineage>
        <taxon>Eukaryota</taxon>
        <taxon>Fungi</taxon>
        <taxon>Dikarya</taxon>
        <taxon>Ascomycota</taxon>
        <taxon>Pezizomycotina</taxon>
        <taxon>Eurotiomycetes</taxon>
        <taxon>Eurotiomycetidae</taxon>
        <taxon>Eurotiales</taxon>
        <taxon>Aspergillaceae</taxon>
        <taxon>Aspergillus</taxon>
        <taxon>Aspergillus subgen. Nidulantes</taxon>
    </lineage>
</organism>
<reference evidence="1 2" key="1">
    <citation type="submission" date="2024-07" db="EMBL/GenBank/DDBJ databases">
        <title>Section-level genome sequencing and comparative genomics of Aspergillus sections Usti and Cavernicolus.</title>
        <authorList>
            <consortium name="Lawrence Berkeley National Laboratory"/>
            <person name="Nybo J.L."/>
            <person name="Vesth T.C."/>
            <person name="Theobald S."/>
            <person name="Frisvad J.C."/>
            <person name="Larsen T.O."/>
            <person name="Kjaerboelling I."/>
            <person name="Rothschild-Mancinelli K."/>
            <person name="Lyhne E.K."/>
            <person name="Kogle M.E."/>
            <person name="Barry K."/>
            <person name="Clum A."/>
            <person name="Na H."/>
            <person name="Ledsgaard L."/>
            <person name="Lin J."/>
            <person name="Lipzen A."/>
            <person name="Kuo A."/>
            <person name="Riley R."/>
            <person name="Mondo S."/>
            <person name="Labutti K."/>
            <person name="Haridas S."/>
            <person name="Pangalinan J."/>
            <person name="Salamov A.A."/>
            <person name="Simmons B.A."/>
            <person name="Magnuson J.K."/>
            <person name="Chen J."/>
            <person name="Drula E."/>
            <person name="Henrissat B."/>
            <person name="Wiebenga A."/>
            <person name="Lubbers R.J."/>
            <person name="Gomes A.C."/>
            <person name="Makela M.R."/>
            <person name="Stajich J."/>
            <person name="Grigoriev I.V."/>
            <person name="Mortensen U.H."/>
            <person name="De Vries R.P."/>
            <person name="Baker S.E."/>
            <person name="Andersen M.R."/>
        </authorList>
    </citation>
    <scope>NUCLEOTIDE SEQUENCE [LARGE SCALE GENOMIC DNA]</scope>
    <source>
        <strain evidence="1 2">CBS 123904</strain>
    </source>
</reference>
<name>A0ABR4KSZ4_9EURO</name>
<protein>
    <submittedName>
        <fullName evidence="1">Uncharacterized protein</fullName>
    </submittedName>
</protein>
<evidence type="ECO:0000313" key="2">
    <source>
        <dbReference type="Proteomes" id="UP001610446"/>
    </source>
</evidence>
<gene>
    <name evidence="1" type="ORF">BJY01DRAFT_204109</name>
</gene>
<proteinExistence type="predicted"/>
<sequence>MPIIHVHPHNYPIASFFSQLFLPTLASLPFLPSSFSTCISIALLSSASAYPSQPSPRRFRGLKTMTHFLSPRLHSTFSFSLTQVSSIPFQLVRRSSLLSPHSSRAVRIPSLLPRLPTSLRA</sequence>
<comment type="caution">
    <text evidence="1">The sequence shown here is derived from an EMBL/GenBank/DDBJ whole genome shotgun (WGS) entry which is preliminary data.</text>
</comment>
<accession>A0ABR4KSZ4</accession>
<dbReference type="EMBL" id="JBFXLU010000010">
    <property type="protein sequence ID" value="KAL2855414.1"/>
    <property type="molecule type" value="Genomic_DNA"/>
</dbReference>
<keyword evidence="2" id="KW-1185">Reference proteome</keyword>